<evidence type="ECO:0000256" key="2">
    <source>
        <dbReference type="ARBA" id="ARBA00023043"/>
    </source>
</evidence>
<dbReference type="PROSITE" id="PS50297">
    <property type="entry name" value="ANK_REP_REGION"/>
    <property type="match status" value="1"/>
</dbReference>
<sequence length="168" mass="17968">MPAPRTYADRVTESRDDTPTGATGAVPTGPVDEGEERALELAHRVFEHARNGRVRELSGYLDLGVPVNSTDSDGNSLVMLAAYHGHPRTVLALLERGADPDRANSRGQTPLAGAVFKGEREVVAALVAADADPYLGSPNALESARFFGREDLLELLEVPEVPEVPEVD</sequence>
<evidence type="ECO:0000256" key="1">
    <source>
        <dbReference type="ARBA" id="ARBA00022737"/>
    </source>
</evidence>
<gene>
    <name evidence="5" type="ORF">CLV37_103357</name>
</gene>
<dbReference type="InterPro" id="IPR036770">
    <property type="entry name" value="Ankyrin_rpt-contain_sf"/>
</dbReference>
<dbReference type="InterPro" id="IPR002110">
    <property type="entry name" value="Ankyrin_rpt"/>
</dbReference>
<dbReference type="SMART" id="SM00248">
    <property type="entry name" value="ANK"/>
    <property type="match status" value="2"/>
</dbReference>
<reference evidence="5 6" key="1">
    <citation type="submission" date="2018-03" db="EMBL/GenBank/DDBJ databases">
        <title>Genomic Encyclopedia of Archaeal and Bacterial Type Strains, Phase II (KMG-II): from individual species to whole genera.</title>
        <authorList>
            <person name="Goeker M."/>
        </authorList>
    </citation>
    <scope>NUCLEOTIDE SEQUENCE [LARGE SCALE GENOMIC DNA]</scope>
    <source>
        <strain evidence="5 6">DSM 19711</strain>
    </source>
</reference>
<accession>A0A2T0R704</accession>
<keyword evidence="6" id="KW-1185">Reference proteome</keyword>
<dbReference type="Proteomes" id="UP000238083">
    <property type="component" value="Unassembled WGS sequence"/>
</dbReference>
<dbReference type="InterPro" id="IPR050745">
    <property type="entry name" value="Multifunctional_regulatory"/>
</dbReference>
<dbReference type="PANTHER" id="PTHR24189">
    <property type="entry name" value="MYOTROPHIN"/>
    <property type="match status" value="1"/>
</dbReference>
<dbReference type="SUPFAM" id="SSF48403">
    <property type="entry name" value="Ankyrin repeat"/>
    <property type="match status" value="1"/>
</dbReference>
<evidence type="ECO:0000313" key="6">
    <source>
        <dbReference type="Proteomes" id="UP000238083"/>
    </source>
</evidence>
<keyword evidence="1" id="KW-0677">Repeat</keyword>
<keyword evidence="2 3" id="KW-0040">ANK repeat</keyword>
<feature type="compositionally biased region" description="Low complexity" evidence="4">
    <location>
        <begin position="19"/>
        <end position="31"/>
    </location>
</feature>
<evidence type="ECO:0000313" key="5">
    <source>
        <dbReference type="EMBL" id="PRY16923.1"/>
    </source>
</evidence>
<evidence type="ECO:0000256" key="3">
    <source>
        <dbReference type="PROSITE-ProRule" id="PRU00023"/>
    </source>
</evidence>
<dbReference type="Gene3D" id="1.25.40.20">
    <property type="entry name" value="Ankyrin repeat-containing domain"/>
    <property type="match status" value="1"/>
</dbReference>
<feature type="compositionally biased region" description="Basic and acidic residues" evidence="4">
    <location>
        <begin position="7"/>
        <end position="18"/>
    </location>
</feature>
<dbReference type="PROSITE" id="PS50088">
    <property type="entry name" value="ANK_REPEAT"/>
    <property type="match status" value="1"/>
</dbReference>
<evidence type="ECO:0000256" key="4">
    <source>
        <dbReference type="SAM" id="MobiDB-lite"/>
    </source>
</evidence>
<feature type="repeat" description="ANK" evidence="3">
    <location>
        <begin position="73"/>
        <end position="105"/>
    </location>
</feature>
<comment type="caution">
    <text evidence="5">The sequence shown here is derived from an EMBL/GenBank/DDBJ whole genome shotgun (WGS) entry which is preliminary data.</text>
</comment>
<dbReference type="Pfam" id="PF12796">
    <property type="entry name" value="Ank_2"/>
    <property type="match status" value="1"/>
</dbReference>
<feature type="region of interest" description="Disordered" evidence="4">
    <location>
        <begin position="1"/>
        <end position="33"/>
    </location>
</feature>
<name>A0A2T0R704_9ACTN</name>
<protein>
    <submittedName>
        <fullName evidence="5">Uncharacterized protein</fullName>
    </submittedName>
</protein>
<dbReference type="EMBL" id="PVZF01000003">
    <property type="protein sequence ID" value="PRY16923.1"/>
    <property type="molecule type" value="Genomic_DNA"/>
</dbReference>
<proteinExistence type="predicted"/>
<dbReference type="AlphaFoldDB" id="A0A2T0R704"/>
<organism evidence="5 6">
    <name type="scientific">Kineococcus rhizosphaerae</name>
    <dbReference type="NCBI Taxonomy" id="559628"/>
    <lineage>
        <taxon>Bacteria</taxon>
        <taxon>Bacillati</taxon>
        <taxon>Actinomycetota</taxon>
        <taxon>Actinomycetes</taxon>
        <taxon>Kineosporiales</taxon>
        <taxon>Kineosporiaceae</taxon>
        <taxon>Kineococcus</taxon>
    </lineage>
</organism>
<dbReference type="PANTHER" id="PTHR24189:SF50">
    <property type="entry name" value="ANKYRIN REPEAT AND SOCS BOX PROTEIN 2"/>
    <property type="match status" value="1"/>
</dbReference>